<keyword evidence="6" id="KW-0500">Molybdenum</keyword>
<comment type="catalytic activity">
    <reaction evidence="5">
        <text>adenylyl-molybdopterin + molybdate = Mo-molybdopterin + AMP + H(+)</text>
        <dbReference type="Rhea" id="RHEA:35047"/>
        <dbReference type="ChEBI" id="CHEBI:15378"/>
        <dbReference type="ChEBI" id="CHEBI:36264"/>
        <dbReference type="ChEBI" id="CHEBI:62727"/>
        <dbReference type="ChEBI" id="CHEBI:71302"/>
        <dbReference type="ChEBI" id="CHEBI:456215"/>
        <dbReference type="EC" id="2.10.1.1"/>
    </reaction>
</comment>
<dbReference type="Gene3D" id="2.170.190.11">
    <property type="entry name" value="Molybdopterin biosynthesis moea protein, domain 3"/>
    <property type="match status" value="1"/>
</dbReference>
<dbReference type="InterPro" id="IPR005111">
    <property type="entry name" value="MoeA_C_domain_IV"/>
</dbReference>
<evidence type="ECO:0000256" key="6">
    <source>
        <dbReference type="RuleBase" id="RU365090"/>
    </source>
</evidence>
<dbReference type="PANTHER" id="PTHR10192">
    <property type="entry name" value="MOLYBDOPTERIN BIOSYNTHESIS PROTEIN"/>
    <property type="match status" value="1"/>
</dbReference>
<keyword evidence="6" id="KW-0460">Magnesium</keyword>
<comment type="similarity">
    <text evidence="3 6">Belongs to the MoeA family.</text>
</comment>
<dbReference type="InterPro" id="IPR001453">
    <property type="entry name" value="MoaB/Mog_dom"/>
</dbReference>
<dbReference type="EC" id="2.10.1.1" evidence="6"/>
<dbReference type="EMBL" id="JBHUFA010000001">
    <property type="protein sequence ID" value="MFD1694713.1"/>
    <property type="molecule type" value="Genomic_DNA"/>
</dbReference>
<dbReference type="InterPro" id="IPR036425">
    <property type="entry name" value="MoaB/Mog-like_dom_sf"/>
</dbReference>
<gene>
    <name evidence="8" type="primary">glp</name>
    <name evidence="8" type="ORF">ACFSC7_04240</name>
</gene>
<protein>
    <recommendedName>
        <fullName evidence="6">Molybdopterin molybdenumtransferase</fullName>
        <ecNumber evidence="6">2.10.1.1</ecNumber>
    </recommendedName>
</protein>
<dbReference type="InterPro" id="IPR036135">
    <property type="entry name" value="MoeA_linker/N_sf"/>
</dbReference>
<dbReference type="CDD" id="cd00887">
    <property type="entry name" value="MoeA"/>
    <property type="match status" value="1"/>
</dbReference>
<dbReference type="InterPro" id="IPR036688">
    <property type="entry name" value="MoeA_C_domain_IV_sf"/>
</dbReference>
<comment type="function">
    <text evidence="1 6">Catalyzes the insertion of molybdate into adenylated molybdopterin with the concomitant release of AMP.</text>
</comment>
<dbReference type="Pfam" id="PF03454">
    <property type="entry name" value="MoeA_C"/>
    <property type="match status" value="1"/>
</dbReference>
<comment type="pathway">
    <text evidence="2 6">Cofactor biosynthesis; molybdopterin biosynthesis.</text>
</comment>
<dbReference type="SUPFAM" id="SSF53218">
    <property type="entry name" value="Molybdenum cofactor biosynthesis proteins"/>
    <property type="match status" value="1"/>
</dbReference>
<dbReference type="Gene3D" id="2.40.340.10">
    <property type="entry name" value="MoeA, C-terminal, domain IV"/>
    <property type="match status" value="1"/>
</dbReference>
<dbReference type="Gene3D" id="3.40.980.10">
    <property type="entry name" value="MoaB/Mog-like domain"/>
    <property type="match status" value="1"/>
</dbReference>
<dbReference type="SUPFAM" id="SSF63867">
    <property type="entry name" value="MoeA C-terminal domain-like"/>
    <property type="match status" value="1"/>
</dbReference>
<evidence type="ECO:0000259" key="7">
    <source>
        <dbReference type="SMART" id="SM00852"/>
    </source>
</evidence>
<keyword evidence="6" id="KW-0808">Transferase</keyword>
<proteinExistence type="inferred from homology"/>
<keyword evidence="4 6" id="KW-0501">Molybdenum cofactor biosynthesis</keyword>
<evidence type="ECO:0000313" key="9">
    <source>
        <dbReference type="Proteomes" id="UP001597327"/>
    </source>
</evidence>
<sequence>MSDTPTPSLLNDCFLHDRDRLRHDEALEILRTRMSTVTGLETLPLEACAGRILAQEIAAPRDVPLFDNAAVDGYAFRFSDHDPAGGFFRLGARVAAGHPVEGPLAPWSAARIFTGAVMPEGADTVAMQEDCRVSEEGGETFVIVPAGLRAGANRRRAGEDLKAGTPLMAPGQRLRPQDLAALASIGQAEVQVHQRLKVGLFSTGDELRRPGRALAAGGVYDSNFFLLKALAETLPVEIHDLGILPDRRADVEAALAAAAQRCDLLLTTGGASRGEEDHVGAALMSLGHRHMWQLAIKPGRPMMFGQIGTTLLLGLPGNPVAAMVCFLLYGRPVINQLAGGAFLAPQRFAVPAAFSVKGKKPDRREFYRGTLVTGPDGETRVTKFERDGSGLITGLRAADGLIEIPEEVRSVDEGSLVTFLPFSGMGLATA</sequence>
<dbReference type="RefSeq" id="WP_149891463.1">
    <property type="nucleotide sequence ID" value="NZ_JBHUFA010000001.1"/>
</dbReference>
<evidence type="ECO:0000256" key="4">
    <source>
        <dbReference type="ARBA" id="ARBA00023150"/>
    </source>
</evidence>
<dbReference type="Pfam" id="PF03453">
    <property type="entry name" value="MoeA_N"/>
    <property type="match status" value="1"/>
</dbReference>
<dbReference type="SUPFAM" id="SSF63882">
    <property type="entry name" value="MoeA N-terminal region -like"/>
    <property type="match status" value="1"/>
</dbReference>
<dbReference type="Proteomes" id="UP001597327">
    <property type="component" value="Unassembled WGS sequence"/>
</dbReference>
<dbReference type="Pfam" id="PF00994">
    <property type="entry name" value="MoCF_biosynth"/>
    <property type="match status" value="1"/>
</dbReference>
<accession>A0ABW4JUC3</accession>
<organism evidence="8 9">
    <name type="scientific">Roseibium aestuarii</name>
    <dbReference type="NCBI Taxonomy" id="2600299"/>
    <lineage>
        <taxon>Bacteria</taxon>
        <taxon>Pseudomonadati</taxon>
        <taxon>Pseudomonadota</taxon>
        <taxon>Alphaproteobacteria</taxon>
        <taxon>Hyphomicrobiales</taxon>
        <taxon>Stappiaceae</taxon>
        <taxon>Roseibium</taxon>
    </lineage>
</organism>
<comment type="caution">
    <text evidence="8">The sequence shown here is derived from an EMBL/GenBank/DDBJ whole genome shotgun (WGS) entry which is preliminary data.</text>
</comment>
<dbReference type="InterPro" id="IPR005110">
    <property type="entry name" value="MoeA_linker/N"/>
</dbReference>
<dbReference type="Gene3D" id="3.90.105.10">
    <property type="entry name" value="Molybdopterin biosynthesis moea protein, domain 2"/>
    <property type="match status" value="1"/>
</dbReference>
<feature type="domain" description="MoaB/Mog" evidence="7">
    <location>
        <begin position="199"/>
        <end position="336"/>
    </location>
</feature>
<evidence type="ECO:0000313" key="8">
    <source>
        <dbReference type="EMBL" id="MFD1694713.1"/>
    </source>
</evidence>
<dbReference type="InterPro" id="IPR008284">
    <property type="entry name" value="MoCF_biosynth_CS"/>
</dbReference>
<evidence type="ECO:0000256" key="1">
    <source>
        <dbReference type="ARBA" id="ARBA00002901"/>
    </source>
</evidence>
<dbReference type="PROSITE" id="PS01079">
    <property type="entry name" value="MOCF_BIOSYNTHESIS_2"/>
    <property type="match status" value="1"/>
</dbReference>
<comment type="cofactor">
    <cofactor evidence="6">
        <name>Mg(2+)</name>
        <dbReference type="ChEBI" id="CHEBI:18420"/>
    </cofactor>
</comment>
<keyword evidence="6" id="KW-0479">Metal-binding</keyword>
<evidence type="ECO:0000256" key="5">
    <source>
        <dbReference type="ARBA" id="ARBA00047317"/>
    </source>
</evidence>
<dbReference type="SMART" id="SM00852">
    <property type="entry name" value="MoCF_biosynth"/>
    <property type="match status" value="1"/>
</dbReference>
<reference evidence="9" key="1">
    <citation type="journal article" date="2019" name="Int. J. Syst. Evol. Microbiol.">
        <title>The Global Catalogue of Microorganisms (GCM) 10K type strain sequencing project: providing services to taxonomists for standard genome sequencing and annotation.</title>
        <authorList>
            <consortium name="The Broad Institute Genomics Platform"/>
            <consortium name="The Broad Institute Genome Sequencing Center for Infectious Disease"/>
            <person name="Wu L."/>
            <person name="Ma J."/>
        </authorList>
    </citation>
    <scope>NUCLEOTIDE SEQUENCE [LARGE SCALE GENOMIC DNA]</scope>
    <source>
        <strain evidence="9">JCM 3369</strain>
    </source>
</reference>
<evidence type="ECO:0000256" key="2">
    <source>
        <dbReference type="ARBA" id="ARBA00005046"/>
    </source>
</evidence>
<name>A0ABW4JUC3_9HYPH</name>
<dbReference type="NCBIfam" id="NF045515">
    <property type="entry name" value="Glp_gephyrin"/>
    <property type="match status" value="1"/>
</dbReference>
<keyword evidence="9" id="KW-1185">Reference proteome</keyword>
<evidence type="ECO:0000256" key="3">
    <source>
        <dbReference type="ARBA" id="ARBA00010763"/>
    </source>
</evidence>
<dbReference type="PANTHER" id="PTHR10192:SF5">
    <property type="entry name" value="GEPHYRIN"/>
    <property type="match status" value="1"/>
</dbReference>
<dbReference type="InterPro" id="IPR038987">
    <property type="entry name" value="MoeA-like"/>
</dbReference>